<organism evidence="1 2">
    <name type="scientific">Perkinsus olseni</name>
    <name type="common">Perkinsus atlanticus</name>
    <dbReference type="NCBI Taxonomy" id="32597"/>
    <lineage>
        <taxon>Eukaryota</taxon>
        <taxon>Sar</taxon>
        <taxon>Alveolata</taxon>
        <taxon>Perkinsozoa</taxon>
        <taxon>Perkinsea</taxon>
        <taxon>Perkinsida</taxon>
        <taxon>Perkinsidae</taxon>
        <taxon>Perkinsus</taxon>
    </lineage>
</organism>
<feature type="non-terminal residue" evidence="1">
    <location>
        <position position="191"/>
    </location>
</feature>
<protein>
    <submittedName>
        <fullName evidence="1">Uncharacterized protein</fullName>
    </submittedName>
</protein>
<evidence type="ECO:0000313" key="2">
    <source>
        <dbReference type="Proteomes" id="UP000574390"/>
    </source>
</evidence>
<dbReference type="AlphaFoldDB" id="A0A7J6QGI9"/>
<sequence>GFVSSITDVHQGIGDSHGLETLSCDHVADEHLRPVLATTASALRTSKDVNPHKASASLDMEDVTVHTLQKLCEVAYDDKHGYFPRREGEVFWHFKIDQDSQSIVTKSIDCPTHSYYNRKFPDHGRRANPLGSYRITAKYCVDAVQQLHEAMNAPSVFPDFYAKVCSHYKVLQKTSSWTVSEARDDKSEDDE</sequence>
<accession>A0A7J6QGI9</accession>
<reference evidence="1 2" key="1">
    <citation type="submission" date="2020-04" db="EMBL/GenBank/DDBJ databases">
        <title>Perkinsus olseni comparative genomics.</title>
        <authorList>
            <person name="Bogema D.R."/>
        </authorList>
    </citation>
    <scope>NUCLEOTIDE SEQUENCE [LARGE SCALE GENOMIC DNA]</scope>
    <source>
        <strain evidence="1">ATCC PRA-205</strain>
    </source>
</reference>
<name>A0A7J6QGI9_PEROL</name>
<comment type="caution">
    <text evidence="1">The sequence shown here is derived from an EMBL/GenBank/DDBJ whole genome shotgun (WGS) entry which is preliminary data.</text>
</comment>
<gene>
    <name evidence="1" type="ORF">FOZ62_028059</name>
</gene>
<dbReference type="Proteomes" id="UP000574390">
    <property type="component" value="Unassembled WGS sequence"/>
</dbReference>
<proteinExistence type="predicted"/>
<dbReference type="EMBL" id="JABANM010029821">
    <property type="protein sequence ID" value="KAF4707322.1"/>
    <property type="molecule type" value="Genomic_DNA"/>
</dbReference>
<evidence type="ECO:0000313" key="1">
    <source>
        <dbReference type="EMBL" id="KAF4707322.1"/>
    </source>
</evidence>